<dbReference type="GO" id="GO:0071266">
    <property type="term" value="P:'de novo' L-methionine biosynthetic process"/>
    <property type="evidence" value="ECO:0007669"/>
    <property type="project" value="UniProtKB-UniRule"/>
</dbReference>
<dbReference type="EC" id="1.2.1.11" evidence="6 15"/>
<dbReference type="InterPro" id="IPR012280">
    <property type="entry name" value="Semialdhyde_DH_dimer_dom"/>
</dbReference>
<dbReference type="Pfam" id="PF02774">
    <property type="entry name" value="Semialdhyde_dhC"/>
    <property type="match status" value="1"/>
</dbReference>
<evidence type="ECO:0000256" key="13">
    <source>
        <dbReference type="ARBA" id="ARBA00023167"/>
    </source>
</evidence>
<feature type="binding site" evidence="15">
    <location>
        <position position="157"/>
    </location>
    <ligand>
        <name>substrate</name>
    </ligand>
</feature>
<feature type="active site" description="Proton acceptor" evidence="15 16">
    <location>
        <position position="242"/>
    </location>
</feature>
<dbReference type="GO" id="GO:0019877">
    <property type="term" value="P:diaminopimelate biosynthetic process"/>
    <property type="evidence" value="ECO:0007669"/>
    <property type="project" value="UniProtKB-UniRule"/>
</dbReference>
<feature type="binding site" evidence="15">
    <location>
        <begin position="11"/>
        <end position="14"/>
    </location>
    <ligand>
        <name>NADP(+)</name>
        <dbReference type="ChEBI" id="CHEBI:58349"/>
    </ligand>
</feature>
<dbReference type="AlphaFoldDB" id="A0A0J6SJ82"/>
<dbReference type="NCBIfam" id="TIGR01296">
    <property type="entry name" value="asd_B"/>
    <property type="match status" value="1"/>
</dbReference>
<dbReference type="Pfam" id="PF01118">
    <property type="entry name" value="Semialdhyde_dh"/>
    <property type="match status" value="1"/>
</dbReference>
<evidence type="ECO:0000256" key="6">
    <source>
        <dbReference type="ARBA" id="ARBA00013120"/>
    </source>
</evidence>
<dbReference type="GO" id="GO:0009088">
    <property type="term" value="P:threonine biosynthetic process"/>
    <property type="evidence" value="ECO:0007669"/>
    <property type="project" value="UniProtKB-UniRule"/>
</dbReference>
<dbReference type="UniPathway" id="UPA00034">
    <property type="reaction ID" value="UER00016"/>
</dbReference>
<comment type="function">
    <text evidence="15">Catalyzes the NADPH-dependent formation of L-aspartate-semialdehyde (L-ASA) by the reductive dephosphorylation of L-aspartyl-4-phosphate.</text>
</comment>
<keyword evidence="8 15" id="KW-0791">Threonine biosynthesis</keyword>
<comment type="subunit">
    <text evidence="5 15">Homodimer.</text>
</comment>
<evidence type="ECO:0000256" key="3">
    <source>
        <dbReference type="ARBA" id="ARBA00005097"/>
    </source>
</evidence>
<evidence type="ECO:0000256" key="7">
    <source>
        <dbReference type="ARBA" id="ARBA00022605"/>
    </source>
</evidence>
<evidence type="ECO:0000256" key="1">
    <source>
        <dbReference type="ARBA" id="ARBA00005021"/>
    </source>
</evidence>
<dbReference type="EMBL" id="LABX01000117">
    <property type="protein sequence ID" value="KMO33687.1"/>
    <property type="molecule type" value="Genomic_DNA"/>
</dbReference>
<evidence type="ECO:0000256" key="8">
    <source>
        <dbReference type="ARBA" id="ARBA00022697"/>
    </source>
</evidence>
<keyword evidence="13 15" id="KW-0486">Methionine biosynthesis</keyword>
<feature type="binding site" evidence="15">
    <location>
        <position position="235"/>
    </location>
    <ligand>
        <name>substrate</name>
    </ligand>
</feature>
<dbReference type="GO" id="GO:0050661">
    <property type="term" value="F:NADP binding"/>
    <property type="evidence" value="ECO:0007669"/>
    <property type="project" value="UniProtKB-UniRule"/>
</dbReference>
<evidence type="ECO:0000259" key="17">
    <source>
        <dbReference type="SMART" id="SM00859"/>
    </source>
</evidence>
<dbReference type="NCBIfam" id="NF011456">
    <property type="entry name" value="PRK14874.1"/>
    <property type="match status" value="1"/>
</dbReference>
<sequence>MGYKVAVVGATGNVGREMLDILAERAFPADTVVALASRRSLGQEVSFGDKILKVQALDQYDFSDTDICLMSAGGETSKEWSPRIGAQGCVVIDNSSAFRYDSDVPLIVPEVNADAVVGFSKKNIIANPNCSTAQLVVALKPLHDAATIKRVVVATYQSVSGAGKDAMDELFNQTRAVFTAGEVKVQKFTKRIAFNVIPHIDVFMEDGSTKEEWKMMAETKKMLDPKIKLTATCVRVPVFIGHSEAVNVEFERPLSAEEATQILRSAPGILVDDKREPGGYITPHEAAGEDATYISRIREDITVENGLSFWCVSDNLRKGAALNTVQIAEVLVNRKLISPKRKAA</sequence>
<evidence type="ECO:0000256" key="14">
    <source>
        <dbReference type="ARBA" id="ARBA00047891"/>
    </source>
</evidence>
<keyword evidence="12 15" id="KW-0457">Lysine biosynthesis</keyword>
<dbReference type="Proteomes" id="UP000035929">
    <property type="component" value="Unassembled WGS sequence"/>
</dbReference>
<organism evidence="18 19">
    <name type="scientific">Methylobacterium aquaticum</name>
    <dbReference type="NCBI Taxonomy" id="270351"/>
    <lineage>
        <taxon>Bacteria</taxon>
        <taxon>Pseudomonadati</taxon>
        <taxon>Pseudomonadota</taxon>
        <taxon>Alphaproteobacteria</taxon>
        <taxon>Hyphomicrobiales</taxon>
        <taxon>Methylobacteriaceae</taxon>
        <taxon>Methylobacterium</taxon>
    </lineage>
</organism>
<comment type="pathway">
    <text evidence="1 15">Amino-acid biosynthesis; L-methionine biosynthesis via de novo pathway; L-homoserine from L-aspartate: step 2/3.</text>
</comment>
<comment type="pathway">
    <text evidence="3 15">Amino-acid biosynthesis; L-threonine biosynthesis; L-threonine from L-aspartate: step 2/5.</text>
</comment>
<comment type="caution">
    <text evidence="18">The sequence shown here is derived from an EMBL/GenBank/DDBJ whole genome shotgun (WGS) entry which is preliminary data.</text>
</comment>
<dbReference type="InterPro" id="IPR036291">
    <property type="entry name" value="NAD(P)-bd_dom_sf"/>
</dbReference>
<dbReference type="GO" id="GO:0004073">
    <property type="term" value="F:aspartate-semialdehyde dehydrogenase activity"/>
    <property type="evidence" value="ECO:0007669"/>
    <property type="project" value="UniProtKB-UniRule"/>
</dbReference>
<dbReference type="PANTHER" id="PTHR46278">
    <property type="entry name" value="DEHYDROGENASE, PUTATIVE-RELATED"/>
    <property type="match status" value="1"/>
</dbReference>
<feature type="binding site" evidence="15">
    <location>
        <begin position="39"/>
        <end position="40"/>
    </location>
    <ligand>
        <name>NADP(+)</name>
        <dbReference type="ChEBI" id="CHEBI:58349"/>
    </ligand>
</feature>
<dbReference type="PANTHER" id="PTHR46278:SF2">
    <property type="entry name" value="ASPARTATE-SEMIALDEHYDE DEHYDROGENASE"/>
    <property type="match status" value="1"/>
</dbReference>
<feature type="binding site" evidence="15">
    <location>
        <position position="315"/>
    </location>
    <ligand>
        <name>NADP(+)</name>
        <dbReference type="ChEBI" id="CHEBI:58349"/>
    </ligand>
</feature>
<evidence type="ECO:0000256" key="10">
    <source>
        <dbReference type="ARBA" id="ARBA00022915"/>
    </source>
</evidence>
<comment type="similarity">
    <text evidence="4 15">Belongs to the aspartate-semialdehyde dehydrogenase family.</text>
</comment>
<feature type="binding site" evidence="15">
    <location>
        <begin position="160"/>
        <end position="161"/>
    </location>
    <ligand>
        <name>NADP(+)</name>
        <dbReference type="ChEBI" id="CHEBI:58349"/>
    </ligand>
</feature>
<keyword evidence="9 15" id="KW-0521">NADP</keyword>
<evidence type="ECO:0000256" key="15">
    <source>
        <dbReference type="HAMAP-Rule" id="MF_02121"/>
    </source>
</evidence>
<comment type="caution">
    <text evidence="15">Lacks conserved residue(s) required for the propagation of feature annotation.</text>
</comment>
<dbReference type="OrthoDB" id="9805684at2"/>
<dbReference type="UniPathway" id="UPA00051">
    <property type="reaction ID" value="UER00464"/>
</dbReference>
<feature type="domain" description="Semialdehyde dehydrogenase NAD-binding" evidence="17">
    <location>
        <begin position="4"/>
        <end position="119"/>
    </location>
</feature>
<dbReference type="CDD" id="cd02316">
    <property type="entry name" value="VcASADH2_like_N"/>
    <property type="match status" value="1"/>
</dbReference>
<comment type="catalytic activity">
    <reaction evidence="14 15">
        <text>L-aspartate 4-semialdehyde + phosphate + NADP(+) = 4-phospho-L-aspartate + NADPH + H(+)</text>
        <dbReference type="Rhea" id="RHEA:24284"/>
        <dbReference type="ChEBI" id="CHEBI:15378"/>
        <dbReference type="ChEBI" id="CHEBI:43474"/>
        <dbReference type="ChEBI" id="CHEBI:57535"/>
        <dbReference type="ChEBI" id="CHEBI:57783"/>
        <dbReference type="ChEBI" id="CHEBI:58349"/>
        <dbReference type="ChEBI" id="CHEBI:537519"/>
        <dbReference type="EC" id="1.2.1.11"/>
    </reaction>
</comment>
<dbReference type="PATRIC" id="fig|270351.6.peg.651"/>
<evidence type="ECO:0000256" key="2">
    <source>
        <dbReference type="ARBA" id="ARBA00005076"/>
    </source>
</evidence>
<dbReference type="InterPro" id="IPR000534">
    <property type="entry name" value="Semialdehyde_DH_NAD-bd"/>
</dbReference>
<accession>A0A0J6SJ82</accession>
<dbReference type="RefSeq" id="WP_048464753.1">
    <property type="nucleotide sequence ID" value="NZ_LABX01000117.1"/>
</dbReference>
<dbReference type="InterPro" id="IPR005986">
    <property type="entry name" value="Asp_semialdehyde_DH_beta"/>
</dbReference>
<gene>
    <name evidence="15" type="primary">asd</name>
    <name evidence="18" type="ORF">VP06_15945</name>
</gene>
<keyword evidence="10 15" id="KW-0220">Diaminopimelate biosynthesis</keyword>
<proteinExistence type="inferred from homology"/>
<keyword evidence="11 15" id="KW-0560">Oxidoreductase</keyword>
<dbReference type="Gene3D" id="3.40.50.720">
    <property type="entry name" value="NAD(P)-binding Rossmann-like Domain"/>
    <property type="match status" value="1"/>
</dbReference>
<dbReference type="GO" id="GO:0046983">
    <property type="term" value="F:protein dimerization activity"/>
    <property type="evidence" value="ECO:0007669"/>
    <property type="project" value="InterPro"/>
</dbReference>
<comment type="pathway">
    <text evidence="2 15">Amino-acid biosynthesis; L-lysine biosynthesis via DAP pathway; (S)-tetrahydrodipicolinate from L-aspartate: step 2/4.</text>
</comment>
<reference evidence="18 19" key="1">
    <citation type="submission" date="2015-03" db="EMBL/GenBank/DDBJ databases">
        <title>Genome sequencing of Methylobacterium aquaticum DSM16371 type strain.</title>
        <authorList>
            <person name="Chaudhry V."/>
            <person name="Patil P.B."/>
        </authorList>
    </citation>
    <scope>NUCLEOTIDE SEQUENCE [LARGE SCALE GENOMIC DNA]</scope>
    <source>
        <strain evidence="18 19">DSM 16371</strain>
    </source>
</reference>
<evidence type="ECO:0000256" key="11">
    <source>
        <dbReference type="ARBA" id="ARBA00023002"/>
    </source>
</evidence>
<dbReference type="UniPathway" id="UPA00050">
    <property type="reaction ID" value="UER00463"/>
</dbReference>
<evidence type="ECO:0000256" key="16">
    <source>
        <dbReference type="PIRSR" id="PIRSR000148-1"/>
    </source>
</evidence>
<dbReference type="SUPFAM" id="SSF55347">
    <property type="entry name" value="Glyceraldehyde-3-phosphate dehydrogenase-like, C-terminal domain"/>
    <property type="match status" value="1"/>
</dbReference>
<dbReference type="GO" id="GO:0051287">
    <property type="term" value="F:NAD binding"/>
    <property type="evidence" value="ECO:0007669"/>
    <property type="project" value="InterPro"/>
</dbReference>
<feature type="active site" description="Acyl-thioester intermediate" evidence="15 16">
    <location>
        <position position="130"/>
    </location>
</feature>
<feature type="binding site" evidence="15">
    <location>
        <position position="99"/>
    </location>
    <ligand>
        <name>phosphate</name>
        <dbReference type="ChEBI" id="CHEBI:43474"/>
    </ligand>
</feature>
<dbReference type="CDD" id="cd18131">
    <property type="entry name" value="ASADH_C_bac_euk_like"/>
    <property type="match status" value="1"/>
</dbReference>
<dbReference type="GO" id="GO:0009089">
    <property type="term" value="P:lysine biosynthetic process via diaminopimelate"/>
    <property type="evidence" value="ECO:0007669"/>
    <property type="project" value="UniProtKB-UniRule"/>
</dbReference>
<dbReference type="GO" id="GO:0009097">
    <property type="term" value="P:isoleucine biosynthetic process"/>
    <property type="evidence" value="ECO:0007669"/>
    <property type="project" value="UniProtKB-UniRule"/>
</dbReference>
<keyword evidence="7 15" id="KW-0028">Amino-acid biosynthesis</keyword>
<dbReference type="Gene3D" id="3.30.360.10">
    <property type="entry name" value="Dihydrodipicolinate Reductase, domain 2"/>
    <property type="match status" value="1"/>
</dbReference>
<dbReference type="PIRSF" id="PIRSF000148">
    <property type="entry name" value="ASA_dh"/>
    <property type="match status" value="1"/>
</dbReference>
<evidence type="ECO:0000256" key="4">
    <source>
        <dbReference type="ARBA" id="ARBA00010584"/>
    </source>
</evidence>
<dbReference type="SMART" id="SM00859">
    <property type="entry name" value="Semialdhyde_dh"/>
    <property type="match status" value="1"/>
</dbReference>
<protein>
    <recommendedName>
        <fullName evidence="6 15">Aspartate-semialdehyde dehydrogenase</fullName>
        <shortName evidence="15">ASA dehydrogenase</shortName>
        <shortName evidence="15">ASADH</shortName>
        <ecNumber evidence="6 15">1.2.1.11</ecNumber>
    </recommendedName>
    <alternativeName>
        <fullName evidence="15">Aspartate-beta-semialdehyde dehydrogenase</fullName>
    </alternativeName>
</protein>
<dbReference type="InterPro" id="IPR012080">
    <property type="entry name" value="Asp_semialdehyde_DH"/>
</dbReference>
<dbReference type="SUPFAM" id="SSF51735">
    <property type="entry name" value="NAD(P)-binding Rossmann-fold domains"/>
    <property type="match status" value="1"/>
</dbReference>
<evidence type="ECO:0000256" key="12">
    <source>
        <dbReference type="ARBA" id="ARBA00023154"/>
    </source>
</evidence>
<evidence type="ECO:0000256" key="9">
    <source>
        <dbReference type="ARBA" id="ARBA00022857"/>
    </source>
</evidence>
<dbReference type="HAMAP" id="MF_02121">
    <property type="entry name" value="ASADH"/>
    <property type="match status" value="1"/>
</dbReference>
<evidence type="ECO:0000256" key="5">
    <source>
        <dbReference type="ARBA" id="ARBA00011738"/>
    </source>
</evidence>
<evidence type="ECO:0000313" key="19">
    <source>
        <dbReference type="Proteomes" id="UP000035929"/>
    </source>
</evidence>
<name>A0A0J6SJ82_9HYPH</name>
<evidence type="ECO:0000313" key="18">
    <source>
        <dbReference type="EMBL" id="KMO33687.1"/>
    </source>
</evidence>